<organism evidence="14 15">
    <name type="scientific">Caenorhabditis tropicalis</name>
    <dbReference type="NCBI Taxonomy" id="1561998"/>
    <lineage>
        <taxon>Eukaryota</taxon>
        <taxon>Metazoa</taxon>
        <taxon>Ecdysozoa</taxon>
        <taxon>Nematoda</taxon>
        <taxon>Chromadorea</taxon>
        <taxon>Rhabditida</taxon>
        <taxon>Rhabditina</taxon>
        <taxon>Rhabditomorpha</taxon>
        <taxon>Rhabditoidea</taxon>
        <taxon>Rhabditidae</taxon>
        <taxon>Peloderinae</taxon>
        <taxon>Caenorhabditis</taxon>
    </lineage>
</organism>
<comment type="similarity">
    <text evidence="2">Belongs to the small GTPase superfamily. Rab family.</text>
</comment>
<dbReference type="FunFam" id="3.40.50.300:FF:000275">
    <property type="entry name" value="Putative ras-related protein Rab-2A"/>
    <property type="match status" value="1"/>
</dbReference>
<dbReference type="GO" id="GO:0003924">
    <property type="term" value="F:GTPase activity"/>
    <property type="evidence" value="ECO:0007669"/>
    <property type="project" value="InterPro"/>
</dbReference>
<keyword evidence="9" id="KW-0472">Membrane</keyword>
<evidence type="ECO:0000256" key="3">
    <source>
        <dbReference type="ARBA" id="ARBA00022448"/>
    </source>
</evidence>
<dbReference type="eggNOG" id="KOG0098">
    <property type="taxonomic scope" value="Eukaryota"/>
</dbReference>
<dbReference type="InterPro" id="IPR027417">
    <property type="entry name" value="P-loop_NTPase"/>
</dbReference>
<dbReference type="GO" id="GO:0005643">
    <property type="term" value="C:nuclear pore"/>
    <property type="evidence" value="ECO:0007669"/>
    <property type="project" value="UniProtKB-ARBA"/>
</dbReference>
<dbReference type="CDD" id="cd01866">
    <property type="entry name" value="Rab2"/>
    <property type="match status" value="1"/>
</dbReference>
<dbReference type="SMART" id="SM00176">
    <property type="entry name" value="RAN"/>
    <property type="match status" value="1"/>
</dbReference>
<dbReference type="SMART" id="SM00174">
    <property type="entry name" value="RHO"/>
    <property type="match status" value="1"/>
</dbReference>
<dbReference type="PROSITE" id="PS51420">
    <property type="entry name" value="RHO"/>
    <property type="match status" value="1"/>
</dbReference>
<dbReference type="Pfam" id="PF00071">
    <property type="entry name" value="Ras"/>
    <property type="match status" value="1"/>
</dbReference>
<evidence type="ECO:0000256" key="6">
    <source>
        <dbReference type="ARBA" id="ARBA00022927"/>
    </source>
</evidence>
<comment type="subcellular location">
    <subcellularLocation>
        <location evidence="12">Endomembrane system</location>
        <topology evidence="12">Lipid-anchor</topology>
    </subcellularLocation>
    <subcellularLocation>
        <location evidence="1">Golgi apparatus</location>
    </subcellularLocation>
</comment>
<feature type="region of interest" description="Disordered" evidence="13">
    <location>
        <begin position="719"/>
        <end position="751"/>
    </location>
</feature>
<feature type="region of interest" description="Disordered" evidence="13">
    <location>
        <begin position="202"/>
        <end position="224"/>
    </location>
</feature>
<dbReference type="InterPro" id="IPR005225">
    <property type="entry name" value="Small_GTP-bd"/>
</dbReference>
<evidence type="ECO:0000256" key="11">
    <source>
        <dbReference type="ARBA" id="ARBA00023289"/>
    </source>
</evidence>
<keyword evidence="7" id="KW-0333">Golgi apparatus</keyword>
<evidence type="ECO:0000256" key="7">
    <source>
        <dbReference type="ARBA" id="ARBA00023034"/>
    </source>
</evidence>
<keyword evidence="4" id="KW-0547">Nucleotide-binding</keyword>
<dbReference type="PRINTS" id="PR00449">
    <property type="entry name" value="RASTRNSFRMNG"/>
</dbReference>
<dbReference type="eggNOG" id="KOG0845">
    <property type="taxonomic scope" value="Eukaryota"/>
</dbReference>
<protein>
    <submittedName>
        <fullName evidence="15">Nsp1_C domain-containing protein</fullName>
    </submittedName>
</protein>
<dbReference type="SMART" id="SM00173">
    <property type="entry name" value="RAS"/>
    <property type="match status" value="1"/>
</dbReference>
<dbReference type="Pfam" id="PF13634">
    <property type="entry name" value="Nucleoporin_FG"/>
    <property type="match status" value="2"/>
</dbReference>
<sequence length="751" mass="78056">MMFGNSAPTQSLFGGAATTTAASSEFSFGSSSTTSNAGSNIFGQNSNTSTSGLFGSNASTATSTGSIFGGSTAPAASSTPSIFGNNTTNPTPTSNMFGSATNNSTGTTGLFGSKPASTGMFGGITSAPAAGMFGSSSTTSSAPPTNLFGNSTASAQSSTGVLGNTATSIGTTPVTTTGSAVLPATTGANSTGGLFGSTSITSKPTTTAGGTSVPPATTSSVPSSTGLFGTNTGTTASTVISEAPAVGLFTSATASSVPSGPPSTVGASLTSTATPLTATLTTKNLIASSTSKNATSDANSLTTTPLAKGSGWTTGGIGGLKGAVATGMNLKVGASGSDTLSEEDIKAGLAGTDTKAFFTALQEVVNSYHAEITKQERVFHNKMLELNAYDRELNSLEPKVLGLYNEMDTLSGNCKKLNFNIGSMTSVLNDIEETVVELEKKLNLPDWTNLEYKFPLDSRFASRHDVQRVQIAQMMLNVDAQMKSADFDLDQITQSLSSMQSTVLKSKNDTPLEQTETILKKQLQKLIDLSGQHGIQIMSYAYLFKYIIIGDTGVGKSCLLLQFTDKRFQPVHDLTIGVEFGARMVTIDGKQIKLQIWDTAGQESFRSITRSYYRGAAGALLVYDITRRDTFNHLTSWLEDARQHSNSNMVIMLIGNKSDLEARREVKREEGEAFAREHGLVFMETSAKTAANVEEAFIDTAKEIYRKIQEGVFDINNEANGIKLGPQHSPSSPNSPGGNATNGLGGGSGCC</sequence>
<proteinExistence type="inferred from homology"/>
<keyword evidence="14" id="KW-1185">Reference proteome</keyword>
<dbReference type="PANTHER" id="PTHR47979">
    <property type="entry name" value="DRAB11-RELATED"/>
    <property type="match status" value="1"/>
</dbReference>
<dbReference type="NCBIfam" id="TIGR00231">
    <property type="entry name" value="small_GTP"/>
    <property type="match status" value="1"/>
</dbReference>
<feature type="region of interest" description="Disordered" evidence="13">
    <location>
        <begin position="71"/>
        <end position="111"/>
    </location>
</feature>
<dbReference type="SMART" id="SM00175">
    <property type="entry name" value="RAB"/>
    <property type="match status" value="1"/>
</dbReference>
<keyword evidence="5" id="KW-0931">ER-Golgi transport</keyword>
<dbReference type="GO" id="GO:0016192">
    <property type="term" value="P:vesicle-mediated transport"/>
    <property type="evidence" value="ECO:0007669"/>
    <property type="project" value="UniProtKB-KW"/>
</dbReference>
<dbReference type="InterPro" id="IPR025574">
    <property type="entry name" value="Nucleoporin_FG_rpt"/>
</dbReference>
<evidence type="ECO:0000256" key="10">
    <source>
        <dbReference type="ARBA" id="ARBA00023288"/>
    </source>
</evidence>
<evidence type="ECO:0000256" key="9">
    <source>
        <dbReference type="ARBA" id="ARBA00023136"/>
    </source>
</evidence>
<name>A0A1I7TK98_9PELO</name>
<dbReference type="WBParaSite" id="Csp11.Scaffold627.g6738.t1">
    <property type="protein sequence ID" value="Csp11.Scaffold627.g6738.t1"/>
    <property type="gene ID" value="Csp11.Scaffold627.g6738"/>
</dbReference>
<evidence type="ECO:0000256" key="8">
    <source>
        <dbReference type="ARBA" id="ARBA00023134"/>
    </source>
</evidence>
<dbReference type="eggNOG" id="KOG2196">
    <property type="taxonomic scope" value="Eukaryota"/>
</dbReference>
<dbReference type="GO" id="GO:0005525">
    <property type="term" value="F:GTP binding"/>
    <property type="evidence" value="ECO:0007669"/>
    <property type="project" value="UniProtKB-KW"/>
</dbReference>
<dbReference type="Gene3D" id="3.40.50.300">
    <property type="entry name" value="P-loop containing nucleotide triphosphate hydrolases"/>
    <property type="match status" value="1"/>
</dbReference>
<evidence type="ECO:0000256" key="5">
    <source>
        <dbReference type="ARBA" id="ARBA00022892"/>
    </source>
</evidence>
<keyword evidence="11" id="KW-0636">Prenylation</keyword>
<evidence type="ECO:0000256" key="1">
    <source>
        <dbReference type="ARBA" id="ARBA00004555"/>
    </source>
</evidence>
<keyword evidence="8" id="KW-0342">GTP-binding</keyword>
<dbReference type="PROSITE" id="PS51421">
    <property type="entry name" value="RAS"/>
    <property type="match status" value="1"/>
</dbReference>
<dbReference type="SUPFAM" id="SSF52540">
    <property type="entry name" value="P-loop containing nucleoside triphosphate hydrolases"/>
    <property type="match status" value="1"/>
</dbReference>
<evidence type="ECO:0000256" key="4">
    <source>
        <dbReference type="ARBA" id="ARBA00022741"/>
    </source>
</evidence>
<feature type="compositionally biased region" description="Low complexity" evidence="13">
    <location>
        <begin position="209"/>
        <end position="224"/>
    </location>
</feature>
<keyword evidence="3" id="KW-0813">Transport</keyword>
<dbReference type="GO" id="GO:0005794">
    <property type="term" value="C:Golgi apparatus"/>
    <property type="evidence" value="ECO:0007669"/>
    <property type="project" value="UniProtKB-SubCell"/>
</dbReference>
<reference evidence="15" key="1">
    <citation type="submission" date="2016-11" db="UniProtKB">
        <authorList>
            <consortium name="WormBaseParasite"/>
        </authorList>
    </citation>
    <scope>IDENTIFICATION</scope>
</reference>
<feature type="compositionally biased region" description="Low complexity" evidence="13">
    <location>
        <begin position="71"/>
        <end position="108"/>
    </location>
</feature>
<evidence type="ECO:0000256" key="13">
    <source>
        <dbReference type="SAM" id="MobiDB-lite"/>
    </source>
</evidence>
<dbReference type="InterPro" id="IPR001806">
    <property type="entry name" value="Small_GTPase"/>
</dbReference>
<dbReference type="GO" id="GO:0015031">
    <property type="term" value="P:protein transport"/>
    <property type="evidence" value="ECO:0007669"/>
    <property type="project" value="UniProtKB-KW"/>
</dbReference>
<dbReference type="PROSITE" id="PS51419">
    <property type="entry name" value="RAB"/>
    <property type="match status" value="1"/>
</dbReference>
<evidence type="ECO:0000256" key="12">
    <source>
        <dbReference type="ARBA" id="ARBA00037868"/>
    </source>
</evidence>
<dbReference type="STRING" id="1561998.A0A1I7TK98"/>
<keyword evidence="10" id="KW-0449">Lipoprotein</keyword>
<dbReference type="AlphaFoldDB" id="A0A1I7TK98"/>
<feature type="region of interest" description="Disordered" evidence="13">
    <location>
        <begin position="134"/>
        <end position="154"/>
    </location>
</feature>
<accession>A0A1I7TK98</accession>
<dbReference type="Proteomes" id="UP000095282">
    <property type="component" value="Unplaced"/>
</dbReference>
<feature type="compositionally biased region" description="Low complexity" evidence="13">
    <location>
        <begin position="725"/>
        <end position="742"/>
    </location>
</feature>
<evidence type="ECO:0000256" key="2">
    <source>
        <dbReference type="ARBA" id="ARBA00006270"/>
    </source>
</evidence>
<dbReference type="InterPro" id="IPR050209">
    <property type="entry name" value="Rab_GTPases_membrane_traffic"/>
</dbReference>
<evidence type="ECO:0000313" key="14">
    <source>
        <dbReference type="Proteomes" id="UP000095282"/>
    </source>
</evidence>
<keyword evidence="6" id="KW-0653">Protein transport</keyword>
<feature type="compositionally biased region" description="Polar residues" evidence="13">
    <location>
        <begin position="142"/>
        <end position="154"/>
    </location>
</feature>
<evidence type="ECO:0000313" key="15">
    <source>
        <dbReference type="WBParaSite" id="Csp11.Scaffold627.g6738.t1"/>
    </source>
</evidence>